<evidence type="ECO:0000256" key="1">
    <source>
        <dbReference type="ARBA" id="ARBA00022722"/>
    </source>
</evidence>
<dbReference type="GO" id="GO:0005634">
    <property type="term" value="C:nucleus"/>
    <property type="evidence" value="ECO:0007669"/>
    <property type="project" value="UniProtKB-SubCell"/>
</dbReference>
<dbReference type="Proteomes" id="UP000234585">
    <property type="component" value="Unassembled WGS sequence"/>
</dbReference>
<evidence type="ECO:0000256" key="3">
    <source>
        <dbReference type="ARBA" id="ARBA00023239"/>
    </source>
</evidence>
<comment type="function">
    <text evidence="5">Phosphodiesterase responsible for the U6 snRNA 3' end processing. Acts as an exoribonuclease (RNase) responsible for trimming the poly(U) tract of the last nucleotides in the pre-U6 snRNA molecule, leading to the formation of mature U6 snRNA.</text>
</comment>
<dbReference type="PANTHER" id="PTHR13522:SF3">
    <property type="entry name" value="U6 SNRNA PHOSPHODIESTERASE 1"/>
    <property type="match status" value="1"/>
</dbReference>
<evidence type="ECO:0000256" key="5">
    <source>
        <dbReference type="HAMAP-Rule" id="MF_03040"/>
    </source>
</evidence>
<evidence type="ECO:0000256" key="4">
    <source>
        <dbReference type="ARBA" id="ARBA00023242"/>
    </source>
</evidence>
<evidence type="ECO:0000256" key="6">
    <source>
        <dbReference type="SAM" id="MobiDB-lite"/>
    </source>
</evidence>
<dbReference type="GO" id="GO:0016829">
    <property type="term" value="F:lyase activity"/>
    <property type="evidence" value="ECO:0007669"/>
    <property type="project" value="UniProtKB-KW"/>
</dbReference>
<comment type="similarity">
    <text evidence="5">Belongs to the 2H phosphoesterase superfamily. USB1 family.</text>
</comment>
<dbReference type="InterPro" id="IPR027521">
    <property type="entry name" value="Usb1"/>
</dbReference>
<dbReference type="STRING" id="41067.A0A2I2F4W8"/>
<gene>
    <name evidence="5" type="primary">USB1</name>
    <name evidence="7" type="ORF">BDW47DRAFT_127891</name>
</gene>
<feature type="active site" description="Proton donor/acceptor" evidence="5">
    <location>
        <position position="237"/>
    </location>
</feature>
<dbReference type="EMBL" id="KZ559159">
    <property type="protein sequence ID" value="PLB35667.1"/>
    <property type="molecule type" value="Genomic_DNA"/>
</dbReference>
<dbReference type="Gene3D" id="3.90.1140.10">
    <property type="entry name" value="Cyclic phosphodiesterase"/>
    <property type="match status" value="1"/>
</dbReference>
<sequence length="287" mass="32011">MALVEYSDSESESSAEPSPPPPAKKARKNTTPSDIPPLPAAFHDLYATSTRVSVSDDPSLHGGRKRAIPHVEGNWPTHLYLEWYPSNEEFALLSDTISQMRAQLGKASPEPEIHSLLRSDLGVRLPLHISLSRPVVLRTEQRQSFTTAFQTAIRKSNIEAVTTTVETLDCVSNFEKTRWFYVLRVNRPADDSLNRLLGLSNRSLALFDQPPLYAKSTDVDRKQVSGHPSGDYSRCFHISLAWSLTEPSLEARERIASMDLRSLGDLDIRFDCVKAKIGNQISSIPLS</sequence>
<keyword evidence="3" id="KW-0456">Lyase</keyword>
<evidence type="ECO:0000313" key="8">
    <source>
        <dbReference type="Proteomes" id="UP000234585"/>
    </source>
</evidence>
<organism evidence="7 8">
    <name type="scientific">Aspergillus candidus</name>
    <dbReference type="NCBI Taxonomy" id="41067"/>
    <lineage>
        <taxon>Eukaryota</taxon>
        <taxon>Fungi</taxon>
        <taxon>Dikarya</taxon>
        <taxon>Ascomycota</taxon>
        <taxon>Pezizomycotina</taxon>
        <taxon>Eurotiomycetes</taxon>
        <taxon>Eurotiomycetidae</taxon>
        <taxon>Eurotiales</taxon>
        <taxon>Aspergillaceae</taxon>
        <taxon>Aspergillus</taxon>
        <taxon>Aspergillus subgen. Circumdati</taxon>
    </lineage>
</organism>
<evidence type="ECO:0000256" key="2">
    <source>
        <dbReference type="ARBA" id="ARBA00022801"/>
    </source>
</evidence>
<dbReference type="PANTHER" id="PTHR13522">
    <property type="entry name" value="U6 SNRNA PHOSPHODIESTERASE 1"/>
    <property type="match status" value="1"/>
</dbReference>
<dbReference type="GO" id="GO:1990838">
    <property type="term" value="F:poly(U)-specific exoribonuclease activity, producing 3' uridine cyclic phosphate ends"/>
    <property type="evidence" value="ECO:0007669"/>
    <property type="project" value="UniProtKB-UniRule"/>
</dbReference>
<keyword evidence="2 5" id="KW-0378">Hydrolase</keyword>
<feature type="active site" description="Proton donor/acceptor" evidence="5">
    <location>
        <position position="128"/>
    </location>
</feature>
<comment type="subcellular location">
    <subcellularLocation>
        <location evidence="5">Nucleus</location>
    </subcellularLocation>
</comment>
<protein>
    <recommendedName>
        <fullName evidence="5">U6 snRNA phosphodiesterase</fullName>
        <ecNumber evidence="5">3.1.4.-</ecNumber>
    </recommendedName>
</protein>
<keyword evidence="1 5" id="KW-0540">Nuclease</keyword>
<dbReference type="GO" id="GO:0034477">
    <property type="term" value="P:U6 snRNA 3'-end processing"/>
    <property type="evidence" value="ECO:0007669"/>
    <property type="project" value="UniProtKB-UniRule"/>
</dbReference>
<reference evidence="7 8" key="1">
    <citation type="submission" date="2017-12" db="EMBL/GenBank/DDBJ databases">
        <authorList>
            <consortium name="DOE Joint Genome Institute"/>
            <person name="Haridas S."/>
            <person name="Kjaerbolling I."/>
            <person name="Vesth T.C."/>
            <person name="Frisvad J.C."/>
            <person name="Nybo J.L."/>
            <person name="Theobald S."/>
            <person name="Kuo A."/>
            <person name="Bowyer P."/>
            <person name="Matsuda Y."/>
            <person name="Mondo S."/>
            <person name="Lyhne E.K."/>
            <person name="Kogle M.E."/>
            <person name="Clum A."/>
            <person name="Lipzen A."/>
            <person name="Salamov A."/>
            <person name="Ngan C.Y."/>
            <person name="Daum C."/>
            <person name="Chiniquy J."/>
            <person name="Barry K."/>
            <person name="LaButti K."/>
            <person name="Simmons B.A."/>
            <person name="Magnuson J.K."/>
            <person name="Mortensen U.H."/>
            <person name="Larsen T.O."/>
            <person name="Grigoriev I.V."/>
            <person name="Baker S.E."/>
            <person name="Andersen M.R."/>
            <person name="Nordberg H.P."/>
            <person name="Cantor M.N."/>
            <person name="Hua S.X."/>
        </authorList>
    </citation>
    <scope>NUCLEOTIDE SEQUENCE [LARGE SCALE GENOMIC DNA]</scope>
    <source>
        <strain evidence="7 8">CBS 102.13</strain>
    </source>
</reference>
<accession>A0A2I2F4W8</accession>
<keyword evidence="4 5" id="KW-0539">Nucleus</keyword>
<keyword evidence="8" id="KW-1185">Reference proteome</keyword>
<name>A0A2I2F4W8_ASPCN</name>
<dbReference type="EC" id="3.1.4.-" evidence="5"/>
<dbReference type="AlphaFoldDB" id="A0A2I2F4W8"/>
<dbReference type="OrthoDB" id="49151at2759"/>
<evidence type="ECO:0000313" key="7">
    <source>
        <dbReference type="EMBL" id="PLB35667.1"/>
    </source>
</evidence>
<dbReference type="Pfam" id="PF09749">
    <property type="entry name" value="HVSL"/>
    <property type="match status" value="1"/>
</dbReference>
<dbReference type="HAMAP" id="MF_03040">
    <property type="entry name" value="USB1"/>
    <property type="match status" value="1"/>
</dbReference>
<feature type="region of interest" description="Disordered" evidence="6">
    <location>
        <begin position="1"/>
        <end position="40"/>
    </location>
</feature>
<proteinExistence type="inferred from homology"/>